<keyword evidence="1" id="KW-0732">Signal</keyword>
<dbReference type="Proteomes" id="UP000027920">
    <property type="component" value="Unassembled WGS sequence"/>
</dbReference>
<organism evidence="2 3">
    <name type="scientific">Exophiala aquamarina CBS 119918</name>
    <dbReference type="NCBI Taxonomy" id="1182545"/>
    <lineage>
        <taxon>Eukaryota</taxon>
        <taxon>Fungi</taxon>
        <taxon>Dikarya</taxon>
        <taxon>Ascomycota</taxon>
        <taxon>Pezizomycotina</taxon>
        <taxon>Eurotiomycetes</taxon>
        <taxon>Chaetothyriomycetidae</taxon>
        <taxon>Chaetothyriales</taxon>
        <taxon>Herpotrichiellaceae</taxon>
        <taxon>Exophiala</taxon>
    </lineage>
</organism>
<feature type="chain" id="PRO_5001683755" description="Secreted protein" evidence="1">
    <location>
        <begin position="19"/>
        <end position="113"/>
    </location>
</feature>
<evidence type="ECO:0000313" key="2">
    <source>
        <dbReference type="EMBL" id="KEF63432.1"/>
    </source>
</evidence>
<name>A0A072PUL1_9EURO</name>
<keyword evidence="3" id="KW-1185">Reference proteome</keyword>
<dbReference type="AlphaFoldDB" id="A0A072PUL1"/>
<evidence type="ECO:0008006" key="4">
    <source>
        <dbReference type="Google" id="ProtNLM"/>
    </source>
</evidence>
<dbReference type="EMBL" id="AMGV01000001">
    <property type="protein sequence ID" value="KEF63432.1"/>
    <property type="molecule type" value="Genomic_DNA"/>
</dbReference>
<gene>
    <name evidence="2" type="ORF">A1O9_01410</name>
</gene>
<evidence type="ECO:0000313" key="3">
    <source>
        <dbReference type="Proteomes" id="UP000027920"/>
    </source>
</evidence>
<proteinExistence type="predicted"/>
<evidence type="ECO:0000256" key="1">
    <source>
        <dbReference type="SAM" id="SignalP"/>
    </source>
</evidence>
<dbReference type="HOGENOM" id="CLU_2133520_0_0_1"/>
<comment type="caution">
    <text evidence="2">The sequence shown here is derived from an EMBL/GenBank/DDBJ whole genome shotgun (WGS) entry which is preliminary data.</text>
</comment>
<protein>
    <recommendedName>
        <fullName evidence="4">Secreted protein</fullName>
    </recommendedName>
</protein>
<accession>A0A072PUL1</accession>
<dbReference type="GeneID" id="25276356"/>
<sequence length="113" mass="13231">MAAMETLACLLFHPCVLWHDQFWHQRHFTWLWSAGERVWGIHRSADLFDLCHWAGDGDGMLHYYTVGCQVRKTTGLVGLYDNQFCVQYLGCFRQKLSFVVSSTLSRQLGRWCQ</sequence>
<reference evidence="2 3" key="1">
    <citation type="submission" date="2013-03" db="EMBL/GenBank/DDBJ databases">
        <title>The Genome Sequence of Exophiala aquamarina CBS 119918.</title>
        <authorList>
            <consortium name="The Broad Institute Genomics Platform"/>
            <person name="Cuomo C."/>
            <person name="de Hoog S."/>
            <person name="Gorbushina A."/>
            <person name="Walker B."/>
            <person name="Young S.K."/>
            <person name="Zeng Q."/>
            <person name="Gargeya S."/>
            <person name="Fitzgerald M."/>
            <person name="Haas B."/>
            <person name="Abouelleil A."/>
            <person name="Allen A.W."/>
            <person name="Alvarado L."/>
            <person name="Arachchi H.M."/>
            <person name="Berlin A.M."/>
            <person name="Chapman S.B."/>
            <person name="Gainer-Dewar J."/>
            <person name="Goldberg J."/>
            <person name="Griggs A."/>
            <person name="Gujja S."/>
            <person name="Hansen M."/>
            <person name="Howarth C."/>
            <person name="Imamovic A."/>
            <person name="Ireland A."/>
            <person name="Larimer J."/>
            <person name="McCowan C."/>
            <person name="Murphy C."/>
            <person name="Pearson M."/>
            <person name="Poon T.W."/>
            <person name="Priest M."/>
            <person name="Roberts A."/>
            <person name="Saif S."/>
            <person name="Shea T."/>
            <person name="Sisk P."/>
            <person name="Sykes S."/>
            <person name="Wortman J."/>
            <person name="Nusbaum C."/>
            <person name="Birren B."/>
        </authorList>
    </citation>
    <scope>NUCLEOTIDE SEQUENCE [LARGE SCALE GENOMIC DNA]</scope>
    <source>
        <strain evidence="2 3">CBS 119918</strain>
    </source>
</reference>
<dbReference type="RefSeq" id="XP_013266022.1">
    <property type="nucleotide sequence ID" value="XM_013410568.1"/>
</dbReference>
<feature type="signal peptide" evidence="1">
    <location>
        <begin position="1"/>
        <end position="18"/>
    </location>
</feature>
<dbReference type="VEuPathDB" id="FungiDB:A1O9_01410"/>